<proteinExistence type="predicted"/>
<dbReference type="EMBL" id="BAABDL010000053">
    <property type="protein sequence ID" value="GAA4065794.1"/>
    <property type="molecule type" value="Genomic_DNA"/>
</dbReference>
<accession>A0ABP7VER8</accession>
<feature type="domain" description="GP-PDE" evidence="1">
    <location>
        <begin position="6"/>
        <end position="242"/>
    </location>
</feature>
<dbReference type="RefSeq" id="WP_344911034.1">
    <property type="nucleotide sequence ID" value="NZ_BAABDL010000053.1"/>
</dbReference>
<dbReference type="PANTHER" id="PTHR46211:SF1">
    <property type="entry name" value="GLYCEROPHOSPHODIESTER PHOSPHODIESTERASE, CYTOPLASMIC"/>
    <property type="match status" value="1"/>
</dbReference>
<organism evidence="2 3">
    <name type="scientific">Amphibacillus indicireducens</name>
    <dbReference type="NCBI Taxonomy" id="1076330"/>
    <lineage>
        <taxon>Bacteria</taxon>
        <taxon>Bacillati</taxon>
        <taxon>Bacillota</taxon>
        <taxon>Bacilli</taxon>
        <taxon>Bacillales</taxon>
        <taxon>Bacillaceae</taxon>
        <taxon>Amphibacillus</taxon>
    </lineage>
</organism>
<name>A0ABP7VER8_9BACI</name>
<dbReference type="InterPro" id="IPR017946">
    <property type="entry name" value="PLC-like_Pdiesterase_TIM-brl"/>
</dbReference>
<evidence type="ECO:0000313" key="3">
    <source>
        <dbReference type="Proteomes" id="UP001501734"/>
    </source>
</evidence>
<dbReference type="Gene3D" id="3.20.20.190">
    <property type="entry name" value="Phosphatidylinositol (PI) phosphodiesterase"/>
    <property type="match status" value="1"/>
</dbReference>
<dbReference type="PROSITE" id="PS51704">
    <property type="entry name" value="GP_PDE"/>
    <property type="match status" value="1"/>
</dbReference>
<dbReference type="Proteomes" id="UP001501734">
    <property type="component" value="Unassembled WGS sequence"/>
</dbReference>
<dbReference type="SUPFAM" id="SSF51695">
    <property type="entry name" value="PLC-like phosphodiesterases"/>
    <property type="match status" value="1"/>
</dbReference>
<dbReference type="InterPro" id="IPR030395">
    <property type="entry name" value="GP_PDE_dom"/>
</dbReference>
<evidence type="ECO:0000313" key="2">
    <source>
        <dbReference type="EMBL" id="GAA4065794.1"/>
    </source>
</evidence>
<evidence type="ECO:0000259" key="1">
    <source>
        <dbReference type="PROSITE" id="PS51704"/>
    </source>
</evidence>
<dbReference type="PANTHER" id="PTHR46211">
    <property type="entry name" value="GLYCEROPHOSPHORYL DIESTER PHOSPHODIESTERASE"/>
    <property type="match status" value="1"/>
</dbReference>
<comment type="caution">
    <text evidence="2">The sequence shown here is derived from an EMBL/GenBank/DDBJ whole genome shotgun (WGS) entry which is preliminary data.</text>
</comment>
<protein>
    <submittedName>
        <fullName evidence="2">Glycerophosphodiester phosphodiesterase</fullName>
    </submittedName>
</protein>
<gene>
    <name evidence="2" type="ORF">GCM10022410_10260</name>
</gene>
<sequence length="253" mass="29382">MIQIKPLIIAHRGASFDRPENSFAAFKLAYDQGAEGIETDVHLSKDNVPVLIHDHTVNRVTSQKGLIKQFTFKELKQLDIGSWFDPIYHTERIMSLVDFLQWAEPSQLMINLELKTNKVNYPEVEAIVYQSVEELKMLDRVVFSSFNHLSLEKLSQLNPNTYRALLAKRHSSRLIKLSQQLNLTGIHLKQRAINLITTKKYHQFNQYVGAYTVNQPNDLRRCLRAKCDMIITDRPGLTIEKKELFLNQKDDKF</sequence>
<reference evidence="3" key="1">
    <citation type="journal article" date="2019" name="Int. J. Syst. Evol. Microbiol.">
        <title>The Global Catalogue of Microorganisms (GCM) 10K type strain sequencing project: providing services to taxonomists for standard genome sequencing and annotation.</title>
        <authorList>
            <consortium name="The Broad Institute Genomics Platform"/>
            <consortium name="The Broad Institute Genome Sequencing Center for Infectious Disease"/>
            <person name="Wu L."/>
            <person name="Ma J."/>
        </authorList>
    </citation>
    <scope>NUCLEOTIDE SEQUENCE [LARGE SCALE GENOMIC DNA]</scope>
    <source>
        <strain evidence="3">JCM 17250</strain>
    </source>
</reference>
<keyword evidence="3" id="KW-1185">Reference proteome</keyword>
<dbReference type="Pfam" id="PF03009">
    <property type="entry name" value="GDPD"/>
    <property type="match status" value="1"/>
</dbReference>